<dbReference type="Proteomes" id="UP000823630">
    <property type="component" value="Unassembled WGS sequence"/>
</dbReference>
<organism evidence="1 2">
    <name type="scientific">Candidatus Enterousia avistercoris</name>
    <dbReference type="NCBI Taxonomy" id="2840788"/>
    <lineage>
        <taxon>Bacteria</taxon>
        <taxon>Pseudomonadati</taxon>
        <taxon>Pseudomonadota</taxon>
        <taxon>Alphaproteobacteria</taxon>
        <taxon>Candidatus Enterousia</taxon>
    </lineage>
</organism>
<reference evidence="1" key="1">
    <citation type="submission" date="2020-10" db="EMBL/GenBank/DDBJ databases">
        <authorList>
            <person name="Gilroy R."/>
        </authorList>
    </citation>
    <scope>NUCLEOTIDE SEQUENCE</scope>
    <source>
        <strain evidence="1">8207</strain>
    </source>
</reference>
<evidence type="ECO:0000313" key="1">
    <source>
        <dbReference type="EMBL" id="MBO8425002.1"/>
    </source>
</evidence>
<name>A0A9D9GUI2_9PROT</name>
<proteinExistence type="predicted"/>
<dbReference type="EMBL" id="JADINC010000016">
    <property type="protein sequence ID" value="MBO8425002.1"/>
    <property type="molecule type" value="Genomic_DNA"/>
</dbReference>
<protein>
    <submittedName>
        <fullName evidence="1">Uncharacterized protein</fullName>
    </submittedName>
</protein>
<gene>
    <name evidence="1" type="ORF">IAC69_00795</name>
</gene>
<reference evidence="1" key="2">
    <citation type="journal article" date="2021" name="PeerJ">
        <title>Extensive microbial diversity within the chicken gut microbiome revealed by metagenomics and culture.</title>
        <authorList>
            <person name="Gilroy R."/>
            <person name="Ravi A."/>
            <person name="Getino M."/>
            <person name="Pursley I."/>
            <person name="Horton D.L."/>
            <person name="Alikhan N.F."/>
            <person name="Baker D."/>
            <person name="Gharbi K."/>
            <person name="Hall N."/>
            <person name="Watson M."/>
            <person name="Adriaenssens E.M."/>
            <person name="Foster-Nyarko E."/>
            <person name="Jarju S."/>
            <person name="Secka A."/>
            <person name="Antonio M."/>
            <person name="Oren A."/>
            <person name="Chaudhuri R.R."/>
            <person name="La Ragione R."/>
            <person name="Hildebrand F."/>
            <person name="Pallen M.J."/>
        </authorList>
    </citation>
    <scope>NUCLEOTIDE SEQUENCE</scope>
    <source>
        <strain evidence="1">8207</strain>
    </source>
</reference>
<comment type="caution">
    <text evidence="1">The sequence shown here is derived from an EMBL/GenBank/DDBJ whole genome shotgun (WGS) entry which is preliminary data.</text>
</comment>
<accession>A0A9D9GUI2</accession>
<evidence type="ECO:0000313" key="2">
    <source>
        <dbReference type="Proteomes" id="UP000823630"/>
    </source>
</evidence>
<sequence length="163" mass="18849">MHFVKNIPYKIKRLVPVLGLAGAATMMPGCDKSDEPIAPPIEQPKTRGIELYFDYYDYENIVSQNQDGTYTPSEILKTYANQKDTVYLIPTGTWLFITPDEIKEIRQKILQPAIDYSPKIRGRGDFDFSTGFPSMIPEDSLWFVEHGWTVNKRLNQIYKSHQR</sequence>
<dbReference type="AlphaFoldDB" id="A0A9D9GUI2"/>